<dbReference type="PROSITE" id="PS50015">
    <property type="entry name" value="SAP_B"/>
    <property type="match status" value="1"/>
</dbReference>
<evidence type="ECO:0000256" key="1">
    <source>
        <dbReference type="ARBA" id="ARBA00023157"/>
    </source>
</evidence>
<sequence>MYCKMLLFWEQQCIDLVERIGQEVDKLEEFLDPETLCKKLRLCEESAERNFDVCQVCEKSMEKLKAWLESGTLLNFIDEHITPLCDKLGQFTSKCKLVIDKLKETISKEAEKFEPKRTCELIKLC</sequence>
<dbReference type="InterPro" id="IPR008139">
    <property type="entry name" value="SaposinB_dom"/>
</dbReference>
<feature type="domain" description="Saposin B-type" evidence="2">
    <location>
        <begin position="50"/>
        <end position="125"/>
    </location>
</feature>
<evidence type="ECO:0000259" key="2">
    <source>
        <dbReference type="PROSITE" id="PS50015"/>
    </source>
</evidence>
<dbReference type="Proteomes" id="UP000699462">
    <property type="component" value="Unassembled WGS sequence"/>
</dbReference>
<name>A0A8T0D7Z5_9TREM</name>
<dbReference type="SUPFAM" id="SSF47862">
    <property type="entry name" value="Saposin"/>
    <property type="match status" value="1"/>
</dbReference>
<dbReference type="EMBL" id="JTDF01011189">
    <property type="protein sequence ID" value="KAF8563642.1"/>
    <property type="molecule type" value="Genomic_DNA"/>
</dbReference>
<keyword evidence="1" id="KW-1015">Disulfide bond</keyword>
<accession>A0A8T0D7Z5</accession>
<dbReference type="SMART" id="SM00741">
    <property type="entry name" value="SapB"/>
    <property type="match status" value="1"/>
</dbReference>
<keyword evidence="4" id="KW-1185">Reference proteome</keyword>
<dbReference type="OrthoDB" id="69496at2759"/>
<dbReference type="InterPro" id="IPR051428">
    <property type="entry name" value="Sphingo_Act-Surfact_Prot"/>
</dbReference>
<reference evidence="3 4" key="1">
    <citation type="submission" date="2019-07" db="EMBL/GenBank/DDBJ databases">
        <title>Annotation for the trematode Paragonimus westermani.</title>
        <authorList>
            <person name="Choi Y.-J."/>
        </authorList>
    </citation>
    <scope>NUCLEOTIDE SEQUENCE [LARGE SCALE GENOMIC DNA]</scope>
    <source>
        <strain evidence="3">180907_Pwestermani</strain>
    </source>
</reference>
<comment type="caution">
    <text evidence="3">The sequence shown here is derived from an EMBL/GenBank/DDBJ whole genome shotgun (WGS) entry which is preliminary data.</text>
</comment>
<evidence type="ECO:0000313" key="4">
    <source>
        <dbReference type="Proteomes" id="UP000699462"/>
    </source>
</evidence>
<gene>
    <name evidence="3" type="ORF">P879_11592</name>
</gene>
<dbReference type="InterPro" id="IPR011001">
    <property type="entry name" value="Saposin-like"/>
</dbReference>
<dbReference type="PANTHER" id="PTHR11480">
    <property type="entry name" value="SAPOSIN-RELATED"/>
    <property type="match status" value="1"/>
</dbReference>
<evidence type="ECO:0000313" key="3">
    <source>
        <dbReference type="EMBL" id="KAF8563642.1"/>
    </source>
</evidence>
<protein>
    <recommendedName>
        <fullName evidence="2">Saposin B-type domain-containing protein</fullName>
    </recommendedName>
</protein>
<proteinExistence type="predicted"/>
<organism evidence="3 4">
    <name type="scientific">Paragonimus westermani</name>
    <dbReference type="NCBI Taxonomy" id="34504"/>
    <lineage>
        <taxon>Eukaryota</taxon>
        <taxon>Metazoa</taxon>
        <taxon>Spiralia</taxon>
        <taxon>Lophotrochozoa</taxon>
        <taxon>Platyhelminthes</taxon>
        <taxon>Trematoda</taxon>
        <taxon>Digenea</taxon>
        <taxon>Plagiorchiida</taxon>
        <taxon>Troglotremata</taxon>
        <taxon>Troglotrematidae</taxon>
        <taxon>Paragonimus</taxon>
    </lineage>
</organism>
<dbReference type="AlphaFoldDB" id="A0A8T0D7Z5"/>
<dbReference type="Gene3D" id="1.10.225.10">
    <property type="entry name" value="Saposin-like"/>
    <property type="match status" value="2"/>
</dbReference>